<keyword evidence="7" id="KW-0406">Ion transport</keyword>
<keyword evidence="10" id="KW-1185">Reference proteome</keyword>
<dbReference type="HAMAP" id="MF_00221">
    <property type="entry name" value="NRAMP"/>
    <property type="match status" value="1"/>
</dbReference>
<protein>
    <recommendedName>
        <fullName evidence="7">Divalent metal cation transporter MntH</fullName>
    </recommendedName>
</protein>
<gene>
    <name evidence="7" type="primary">mntH</name>
    <name evidence="9" type="ORF">NF685_08635</name>
</gene>
<comment type="subcellular location">
    <subcellularLocation>
        <location evidence="7">Cell membrane</location>
        <topology evidence="7">Multi-pass membrane protein</topology>
    </subcellularLocation>
    <subcellularLocation>
        <location evidence="1">Membrane</location>
        <topology evidence="1">Multi-pass membrane protein</topology>
    </subcellularLocation>
</comment>
<dbReference type="NCBIfam" id="TIGR01197">
    <property type="entry name" value="nramp"/>
    <property type="match status" value="1"/>
</dbReference>
<organism evidence="9 10">
    <name type="scientific">Asaia lannensis NBRC 102526</name>
    <dbReference type="NCBI Taxonomy" id="1307926"/>
    <lineage>
        <taxon>Bacteria</taxon>
        <taxon>Pseudomonadati</taxon>
        <taxon>Pseudomonadota</taxon>
        <taxon>Alphaproteobacteria</taxon>
        <taxon>Acetobacterales</taxon>
        <taxon>Acetobacteraceae</taxon>
        <taxon>Asaia</taxon>
    </lineage>
</organism>
<keyword evidence="7" id="KW-1003">Cell membrane</keyword>
<evidence type="ECO:0000256" key="4">
    <source>
        <dbReference type="ARBA" id="ARBA00022847"/>
    </source>
</evidence>
<dbReference type="PANTHER" id="PTHR11706:SF33">
    <property type="entry name" value="NATURAL RESISTANCE-ASSOCIATED MACROPHAGE PROTEIN 2"/>
    <property type="match status" value="1"/>
</dbReference>
<comment type="function">
    <text evidence="7">H(+)-stimulated, divalent metal cation uptake system.</text>
</comment>
<keyword evidence="4 7" id="KW-0769">Symport</keyword>
<dbReference type="Pfam" id="PF01566">
    <property type="entry name" value="Nramp"/>
    <property type="match status" value="1"/>
</dbReference>
<evidence type="ECO:0000256" key="3">
    <source>
        <dbReference type="ARBA" id="ARBA00022692"/>
    </source>
</evidence>
<name>A0ABT1CGV6_9PROT</name>
<accession>A0ABT1CGV6</accession>
<feature type="transmembrane region" description="Helical" evidence="7">
    <location>
        <begin position="175"/>
        <end position="194"/>
    </location>
</feature>
<feature type="transmembrane region" description="Helical" evidence="7">
    <location>
        <begin position="101"/>
        <end position="124"/>
    </location>
</feature>
<evidence type="ECO:0000256" key="1">
    <source>
        <dbReference type="ARBA" id="ARBA00004141"/>
    </source>
</evidence>
<keyword evidence="5 7" id="KW-1133">Transmembrane helix</keyword>
<evidence type="ECO:0000256" key="6">
    <source>
        <dbReference type="ARBA" id="ARBA00023136"/>
    </source>
</evidence>
<dbReference type="NCBIfam" id="NF001923">
    <property type="entry name" value="PRK00701.1"/>
    <property type="match status" value="1"/>
</dbReference>
<evidence type="ECO:0000313" key="10">
    <source>
        <dbReference type="Proteomes" id="UP001523401"/>
    </source>
</evidence>
<dbReference type="NCBIfam" id="NF037982">
    <property type="entry name" value="Nramp_1"/>
    <property type="match status" value="1"/>
</dbReference>
<dbReference type="Proteomes" id="UP001523401">
    <property type="component" value="Unassembled WGS sequence"/>
</dbReference>
<evidence type="ECO:0000256" key="7">
    <source>
        <dbReference type="HAMAP-Rule" id="MF_00221"/>
    </source>
</evidence>
<dbReference type="RefSeq" id="WP_252849333.1">
    <property type="nucleotide sequence ID" value="NZ_BAPW01000028.1"/>
</dbReference>
<comment type="similarity">
    <text evidence="7">Belongs to the NRAMP family.</text>
</comment>
<evidence type="ECO:0000313" key="9">
    <source>
        <dbReference type="EMBL" id="MCO6160092.1"/>
    </source>
</evidence>
<evidence type="ECO:0000256" key="2">
    <source>
        <dbReference type="ARBA" id="ARBA00022448"/>
    </source>
</evidence>
<feature type="transmembrane region" description="Helical" evidence="7">
    <location>
        <begin position="333"/>
        <end position="354"/>
    </location>
</feature>
<feature type="transmembrane region" description="Helical" evidence="7">
    <location>
        <begin position="385"/>
        <end position="403"/>
    </location>
</feature>
<feature type="transmembrane region" description="Helical" evidence="7">
    <location>
        <begin position="201"/>
        <end position="226"/>
    </location>
</feature>
<dbReference type="InterPro" id="IPR001046">
    <property type="entry name" value="NRAMP_fam"/>
</dbReference>
<feature type="transmembrane region" description="Helical" evidence="7">
    <location>
        <begin position="246"/>
        <end position="266"/>
    </location>
</feature>
<dbReference type="EMBL" id="JAMXQU010000005">
    <property type="protein sequence ID" value="MCO6160092.1"/>
    <property type="molecule type" value="Genomic_DNA"/>
</dbReference>
<keyword evidence="6 7" id="KW-0472">Membrane</keyword>
<feature type="region of interest" description="Disordered" evidence="8">
    <location>
        <begin position="1"/>
        <end position="31"/>
    </location>
</feature>
<sequence length="473" mass="50793">MSLSDATRPLNGPDDTTHNDPSQDTPHSGKSAGWKLVRAVGPEGNSLPEVFASVRVGTQDMSWFKRFMAFVGPGYMVAVGYMDPGNWATDLQGGAQFGYTLLSVIMISNLMAILLQALAARLGIVTGRDLAQACRDHFPPAVTMVLWLTCELAIIACDLAEVIGTAVALQLLFHIPLLVGALISAFDALIVLFLMNRGFRYLEAFIIALLTIIALCFGAQLIAASPPIGAMLEGFVPRMEIVTNPAMLYIAIGIIGATVMPHNLYLHSSIVQTRAYPRTEPGRREALRWATLDSTIALMLALFINAAILIVAAAAFHMTGHRDVAEIEDAYRLLSPILGMGLASTLFAIALLAAGTNSTVTGTLAGQIVMEGFLHLTLPHWARRLITRGIAIIPVVIVTALYGDHGVGTLLIFSQVVLSLQLPFAVIPLVMFVSDRRKMGAFTIGPAMQCLSWGVAGLILILNFKLLYDTLAS</sequence>
<keyword evidence="3 7" id="KW-0812">Transmembrane</keyword>
<feature type="transmembrane region" description="Helical" evidence="7">
    <location>
        <begin position="440"/>
        <end position="464"/>
    </location>
</feature>
<feature type="transmembrane region" description="Helical" evidence="7">
    <location>
        <begin position="63"/>
        <end position="81"/>
    </location>
</feature>
<keyword evidence="2 7" id="KW-0813">Transport</keyword>
<dbReference type="PANTHER" id="PTHR11706">
    <property type="entry name" value="SOLUTE CARRIER PROTEIN FAMILY 11 MEMBER"/>
    <property type="match status" value="1"/>
</dbReference>
<feature type="transmembrane region" description="Helical" evidence="7">
    <location>
        <begin position="287"/>
        <end position="313"/>
    </location>
</feature>
<comment type="caution">
    <text evidence="9">The sequence shown here is derived from an EMBL/GenBank/DDBJ whole genome shotgun (WGS) entry which is preliminary data.</text>
</comment>
<evidence type="ECO:0000256" key="8">
    <source>
        <dbReference type="SAM" id="MobiDB-lite"/>
    </source>
</evidence>
<evidence type="ECO:0000256" key="5">
    <source>
        <dbReference type="ARBA" id="ARBA00022989"/>
    </source>
</evidence>
<dbReference type="PRINTS" id="PR00447">
    <property type="entry name" value="NATRESASSCMP"/>
</dbReference>
<proteinExistence type="inferred from homology"/>
<feature type="transmembrane region" description="Helical" evidence="7">
    <location>
        <begin position="409"/>
        <end position="433"/>
    </location>
</feature>
<feature type="compositionally biased region" description="Polar residues" evidence="8">
    <location>
        <begin position="19"/>
        <end position="28"/>
    </location>
</feature>
<feature type="transmembrane region" description="Helical" evidence="7">
    <location>
        <begin position="145"/>
        <end position="169"/>
    </location>
</feature>
<reference evidence="9 10" key="1">
    <citation type="submission" date="2022-06" db="EMBL/GenBank/DDBJ databases">
        <title>Whole-genome of Asaia lannensis strain LMG 27011T.</title>
        <authorList>
            <person name="Sombolestani A."/>
        </authorList>
    </citation>
    <scope>NUCLEOTIDE SEQUENCE [LARGE SCALE GENOMIC DNA]</scope>
    <source>
        <strain evidence="9 10">NBRC 102526</strain>
    </source>
</reference>